<keyword evidence="4" id="KW-1185">Reference proteome</keyword>
<dbReference type="InterPro" id="IPR051082">
    <property type="entry name" value="Pentapeptide-BTB/POZ_domain"/>
</dbReference>
<sequence length="771" mass="87359">MVKSSELNQNPLEDETNITGGFNQRTWEVNGNVIQGSSVTVYLSASAYTIPTEKETKRTQLGENPYRGLDVFREEDSKYFFGREKQIERLWEKFRDLNEDESACRFLPIYGTSGSGKSSLTRSGLIPELDKKPLFGYQKAQIAVLFPTTHPLESLATVLARIVTNDPSPVEKTAEFERVLKNPSDRGEYEGLRRIANQIPNIHESLLVVVVDQFEEVFTLCKDDEERKAFIANLLCAAKDADRHTSVIVTMRSDFLRETQQYLGLDGLFSSNGFLVPSMQREELEMAIAKPAELAGHSLEPAIIQLLIEQTKGREGALPLLQFALQRIWEGLEDGIDPAETLEKIGGVGGALAGEVQRLYESLSPEDQSLARRIFLALVNLDESDKTTRRRAPVSELISNKQEEPAIKSIIRRFSARGVRFLSTSQDPQQGETLEVTHEALIHNWDKLQGWLSERREQLHQKQKFERYAEEWRSQNKSPDYLLQSRILRDAREFNKTAAQEVALSELATEFIKASQTEKWRKRFKSLGIFGVVPTLLILIPVHFWIIYETEKILNRDGCQSYPGMRLRLQHMWITGNMGDLKDINLCGQSLRNIHLRNSDIQDSNFDNSYFDKANLSACILAESSFRGASMVGVNFESSVLPHANFKPLEEPDLKRSDLTKANLDGAFLYDAKFDHSFLREATFRDADLKDASFIGADLTGANLDGAKNLSDVQLSEAILCQTTLPDYINVDGNRDCTNSDVEQQNLNICCRETCDTIFSHDPFRNQLFDN</sequence>
<protein>
    <submittedName>
        <fullName evidence="3">Pentapeptide repeat protein</fullName>
    </submittedName>
</protein>
<gene>
    <name evidence="3" type="ORF">AmaxDRAFT_3445</name>
</gene>
<keyword evidence="1" id="KW-0812">Transmembrane</keyword>
<dbReference type="PANTHER" id="PTHR14136:SF17">
    <property type="entry name" value="BTB_POZ DOMAIN-CONTAINING PROTEIN KCTD9"/>
    <property type="match status" value="1"/>
</dbReference>
<dbReference type="Gene3D" id="2.160.20.80">
    <property type="entry name" value="E3 ubiquitin-protein ligase SopA"/>
    <property type="match status" value="1"/>
</dbReference>
<reference evidence="3 4" key="1">
    <citation type="journal article" date="2011" name="Appl. Environ. Microbiol.">
        <title>Contribution of a Sodium Ion Gradient to Energy Conservation during Fermentation in the Cyanobacterium Arthrospira (Spirulina) maxima CS-328.</title>
        <authorList>
            <person name="Carrieri D."/>
            <person name="Ananyev G."/>
            <person name="Lenz O."/>
            <person name="Bryant D.A."/>
            <person name="Dismukes G.C."/>
        </authorList>
    </citation>
    <scope>NUCLEOTIDE SEQUENCE [LARGE SCALE GENOMIC DNA]</scope>
    <source>
        <strain evidence="3 4">CS-328</strain>
    </source>
</reference>
<dbReference type="InterPro" id="IPR027417">
    <property type="entry name" value="P-loop_NTPase"/>
</dbReference>
<evidence type="ECO:0000313" key="4">
    <source>
        <dbReference type="Proteomes" id="UP000004061"/>
    </source>
</evidence>
<comment type="caution">
    <text evidence="3">The sequence shown here is derived from an EMBL/GenBank/DDBJ whole genome shotgun (WGS) entry which is preliminary data.</text>
</comment>
<dbReference type="Gene3D" id="3.40.50.300">
    <property type="entry name" value="P-loop containing nucleotide triphosphate hydrolases"/>
    <property type="match status" value="1"/>
</dbReference>
<evidence type="ECO:0000313" key="3">
    <source>
        <dbReference type="EMBL" id="EDZ93800.1"/>
    </source>
</evidence>
<dbReference type="InterPro" id="IPR001646">
    <property type="entry name" value="5peptide_repeat"/>
</dbReference>
<evidence type="ECO:0000256" key="1">
    <source>
        <dbReference type="SAM" id="Phobius"/>
    </source>
</evidence>
<feature type="transmembrane region" description="Helical" evidence="1">
    <location>
        <begin position="527"/>
        <end position="548"/>
    </location>
</feature>
<dbReference type="EMBL" id="ABYK01000027">
    <property type="protein sequence ID" value="EDZ93800.1"/>
    <property type="molecule type" value="Genomic_DNA"/>
</dbReference>
<dbReference type="InterPro" id="IPR049052">
    <property type="entry name" value="nSTAND1"/>
</dbReference>
<dbReference type="Pfam" id="PF20703">
    <property type="entry name" value="nSTAND1"/>
    <property type="match status" value="1"/>
</dbReference>
<evidence type="ECO:0000259" key="2">
    <source>
        <dbReference type="Pfam" id="PF20703"/>
    </source>
</evidence>
<dbReference type="RefSeq" id="WP_006669771.1">
    <property type="nucleotide sequence ID" value="NZ_ABYK01000027.1"/>
</dbReference>
<feature type="domain" description="Novel STAND NTPase 1" evidence="2">
    <location>
        <begin position="65"/>
        <end position="479"/>
    </location>
</feature>
<organism evidence="3 4">
    <name type="scientific">Limnospira maxima CS-328</name>
    <dbReference type="NCBI Taxonomy" id="513049"/>
    <lineage>
        <taxon>Bacteria</taxon>
        <taxon>Bacillati</taxon>
        <taxon>Cyanobacteriota</taxon>
        <taxon>Cyanophyceae</taxon>
        <taxon>Oscillatoriophycideae</taxon>
        <taxon>Oscillatoriales</taxon>
        <taxon>Sirenicapillariaceae</taxon>
        <taxon>Limnospira</taxon>
    </lineage>
</organism>
<dbReference type="AlphaFoldDB" id="B5W3U7"/>
<dbReference type="SUPFAM" id="SSF141571">
    <property type="entry name" value="Pentapeptide repeat-like"/>
    <property type="match status" value="1"/>
</dbReference>
<dbReference type="SUPFAM" id="SSF52540">
    <property type="entry name" value="P-loop containing nucleoside triphosphate hydrolases"/>
    <property type="match status" value="1"/>
</dbReference>
<accession>B5W3U7</accession>
<dbReference type="PANTHER" id="PTHR14136">
    <property type="entry name" value="BTB_POZ DOMAIN-CONTAINING PROTEIN KCTD9"/>
    <property type="match status" value="1"/>
</dbReference>
<dbReference type="Pfam" id="PF00805">
    <property type="entry name" value="Pentapeptide"/>
    <property type="match status" value="3"/>
</dbReference>
<dbReference type="Proteomes" id="UP000004061">
    <property type="component" value="Unassembled WGS sequence"/>
</dbReference>
<name>B5W3U7_LIMMA</name>
<keyword evidence="1" id="KW-1133">Transmembrane helix</keyword>
<keyword evidence="1" id="KW-0472">Membrane</keyword>
<proteinExistence type="predicted"/>